<evidence type="ECO:0000313" key="8">
    <source>
        <dbReference type="EnsemblMetazoa" id="G380.8:cds"/>
    </source>
</evidence>
<dbReference type="Proteomes" id="UP000005408">
    <property type="component" value="Unassembled WGS sequence"/>
</dbReference>
<accession>A0A8W8N3K6</accession>
<comment type="similarity">
    <text evidence="1">Belongs to the protein-tyrosine phosphatase family.</text>
</comment>
<dbReference type="InterPro" id="IPR029021">
    <property type="entry name" value="Prot-tyrosine_phosphatase-like"/>
</dbReference>
<evidence type="ECO:0000313" key="9">
    <source>
        <dbReference type="Proteomes" id="UP000005408"/>
    </source>
</evidence>
<dbReference type="SMART" id="SM00194">
    <property type="entry name" value="PTPc"/>
    <property type="match status" value="1"/>
</dbReference>
<evidence type="ECO:0000256" key="2">
    <source>
        <dbReference type="ARBA" id="ARBA00013064"/>
    </source>
</evidence>
<dbReference type="PRINTS" id="PR00700">
    <property type="entry name" value="PRTYPHPHTASE"/>
</dbReference>
<feature type="domain" description="Tyrosine-protein phosphatase" evidence="6">
    <location>
        <begin position="378"/>
        <end position="631"/>
    </location>
</feature>
<dbReference type="EnsemblMetazoa" id="G380.8">
    <property type="protein sequence ID" value="G380.8:cds"/>
    <property type="gene ID" value="G380"/>
</dbReference>
<dbReference type="OrthoDB" id="6144703at2759"/>
<keyword evidence="5" id="KW-1133">Transmembrane helix</keyword>
<dbReference type="AlphaFoldDB" id="A0A8W8N3K6"/>
<evidence type="ECO:0000256" key="1">
    <source>
        <dbReference type="ARBA" id="ARBA00009580"/>
    </source>
</evidence>
<dbReference type="EC" id="3.1.3.48" evidence="2"/>
<dbReference type="PROSITE" id="PS50055">
    <property type="entry name" value="TYR_PHOSPHATASE_PTP"/>
    <property type="match status" value="1"/>
</dbReference>
<dbReference type="SMART" id="SM00404">
    <property type="entry name" value="PTPc_motif"/>
    <property type="match status" value="1"/>
</dbReference>
<evidence type="ECO:0000259" key="7">
    <source>
        <dbReference type="PROSITE" id="PS50056"/>
    </source>
</evidence>
<dbReference type="InterPro" id="IPR016130">
    <property type="entry name" value="Tyr_Pase_AS"/>
</dbReference>
<feature type="transmembrane region" description="Helical" evidence="5">
    <location>
        <begin position="289"/>
        <end position="313"/>
    </location>
</feature>
<evidence type="ECO:0000256" key="5">
    <source>
        <dbReference type="SAM" id="Phobius"/>
    </source>
</evidence>
<proteinExistence type="inferred from homology"/>
<keyword evidence="4" id="KW-0904">Protein phosphatase</keyword>
<dbReference type="EnsemblMetazoa" id="G380.5">
    <property type="protein sequence ID" value="G380.5:cds"/>
    <property type="gene ID" value="G380"/>
</dbReference>
<keyword evidence="5" id="KW-0812">Transmembrane</keyword>
<dbReference type="PANTHER" id="PTHR19134:SF562">
    <property type="entry name" value="PROTEIN-TYROSINE-PHOSPHATASE"/>
    <property type="match status" value="1"/>
</dbReference>
<sequence>MMRILVDKPILLIPYLFVIESFRMQDIVKNVTLFNGTSFDILRKAIDRDNFTFAQVEEGVPLSIIFNQRANFSCFYMKARGGDYEIYISKDAKRIGTLCRSLSITQDIVSPHTYRFCCNYDMDGEMLTVMRTDKESLRLFEIETLECNEHMTVLKNCSGCSGVCNECLQVDDKCISCTENPTAEECSYFCVKDCVPGKCRKNKTCSLCKPGYYGAKCQKCPNGTLCGEDCLENGECLGHCDEGWFGPDCDKKCSSPCRNCLLSADNCTECYYGIPPHCRSEKFTSDDAMTMMVAGGGGLLILTFLFICFLNIIRRLCVTPPIHSYGFIETQDNEMMPLPHSHQYTDPEPPDDYMNTSHRLSIDEFLLRVPHKKLNHGLQREFKRIPHTMTDSYDAAVDPKNKYRNRYKNVYPYDFSRVVLDTSDIAGSGDYINACFVHGLEKRRAYIAAQGPFTEETVLDFWRMVWQMRSVKIVMLTNLLENGKMKCIRYWPNTETRIGPFFIRTENHNTSRRYTIRHITIRKGIEVRHVTQYQYTDWLTTRVPANVDSILMFRNLINCDISDTDGPIIIHCSSGTGRTGTFIALDYLLTEGTETGTVDVDGCIRALREQRAYAVQSSDEYGFLHDALVEGFTCAQENGIFEMDVSV</sequence>
<keyword evidence="9" id="KW-1185">Reference proteome</keyword>
<dbReference type="InterPro" id="IPR050348">
    <property type="entry name" value="Protein-Tyr_Phosphatase"/>
</dbReference>
<dbReference type="Pfam" id="PF00102">
    <property type="entry name" value="Y_phosphatase"/>
    <property type="match status" value="1"/>
</dbReference>
<dbReference type="GO" id="GO:0004725">
    <property type="term" value="F:protein tyrosine phosphatase activity"/>
    <property type="evidence" value="ECO:0007669"/>
    <property type="project" value="UniProtKB-EC"/>
</dbReference>
<dbReference type="Gene3D" id="3.90.190.10">
    <property type="entry name" value="Protein tyrosine phosphatase superfamily"/>
    <property type="match status" value="1"/>
</dbReference>
<evidence type="ECO:0000256" key="4">
    <source>
        <dbReference type="ARBA" id="ARBA00022912"/>
    </source>
</evidence>
<dbReference type="SUPFAM" id="SSF52799">
    <property type="entry name" value="(Phosphotyrosine protein) phosphatases II"/>
    <property type="match status" value="1"/>
</dbReference>
<dbReference type="PROSITE" id="PS50056">
    <property type="entry name" value="TYR_PHOSPHATASE_2"/>
    <property type="match status" value="1"/>
</dbReference>
<dbReference type="OMA" id="PYLFVIE"/>
<keyword evidence="5" id="KW-0472">Membrane</keyword>
<dbReference type="PROSITE" id="PS00383">
    <property type="entry name" value="TYR_PHOSPHATASE_1"/>
    <property type="match status" value="1"/>
</dbReference>
<evidence type="ECO:0000259" key="6">
    <source>
        <dbReference type="PROSITE" id="PS50055"/>
    </source>
</evidence>
<dbReference type="InterPro" id="IPR000387">
    <property type="entry name" value="Tyr_Pase_dom"/>
</dbReference>
<evidence type="ECO:0000256" key="3">
    <source>
        <dbReference type="ARBA" id="ARBA00022801"/>
    </source>
</evidence>
<organism evidence="8 9">
    <name type="scientific">Magallana gigas</name>
    <name type="common">Pacific oyster</name>
    <name type="synonym">Crassostrea gigas</name>
    <dbReference type="NCBI Taxonomy" id="29159"/>
    <lineage>
        <taxon>Eukaryota</taxon>
        <taxon>Metazoa</taxon>
        <taxon>Spiralia</taxon>
        <taxon>Lophotrochozoa</taxon>
        <taxon>Mollusca</taxon>
        <taxon>Bivalvia</taxon>
        <taxon>Autobranchia</taxon>
        <taxon>Pteriomorphia</taxon>
        <taxon>Ostreida</taxon>
        <taxon>Ostreoidea</taxon>
        <taxon>Ostreidae</taxon>
        <taxon>Magallana</taxon>
    </lineage>
</organism>
<keyword evidence="3" id="KW-0378">Hydrolase</keyword>
<dbReference type="InterPro" id="IPR003595">
    <property type="entry name" value="Tyr_Pase_cat"/>
</dbReference>
<dbReference type="EnsemblMetazoa" id="G380.4">
    <property type="protein sequence ID" value="G380.4:cds"/>
    <property type="gene ID" value="G380"/>
</dbReference>
<dbReference type="PANTHER" id="PTHR19134">
    <property type="entry name" value="RECEPTOR-TYPE TYROSINE-PROTEIN PHOSPHATASE"/>
    <property type="match status" value="1"/>
</dbReference>
<dbReference type="InterPro" id="IPR000242">
    <property type="entry name" value="PTP_cat"/>
</dbReference>
<feature type="domain" description="Tyrosine specific protein phosphatases" evidence="7">
    <location>
        <begin position="547"/>
        <end position="622"/>
    </location>
</feature>
<reference evidence="8" key="1">
    <citation type="submission" date="2022-08" db="UniProtKB">
        <authorList>
            <consortium name="EnsemblMetazoa"/>
        </authorList>
    </citation>
    <scope>IDENTIFICATION</scope>
    <source>
        <strain evidence="8">05x7-T-G4-1.051#20</strain>
    </source>
</reference>
<protein>
    <recommendedName>
        <fullName evidence="2">protein-tyrosine-phosphatase</fullName>
        <ecNumber evidence="2">3.1.3.48</ecNumber>
    </recommendedName>
</protein>
<name>A0A8W8N3K6_MAGGI</name>